<feature type="transmembrane region" description="Helical" evidence="7">
    <location>
        <begin position="123"/>
        <end position="142"/>
    </location>
</feature>
<evidence type="ECO:0000256" key="1">
    <source>
        <dbReference type="ARBA" id="ARBA00004651"/>
    </source>
</evidence>
<comment type="subcellular location">
    <subcellularLocation>
        <location evidence="1 7">Cell membrane</location>
        <topology evidence="1 7">Multi-pass membrane protein</topology>
    </subcellularLocation>
</comment>
<keyword evidence="2 7" id="KW-0813">Transport</keyword>
<evidence type="ECO:0000259" key="8">
    <source>
        <dbReference type="PROSITE" id="PS50928"/>
    </source>
</evidence>
<feature type="transmembrane region" description="Helical" evidence="7">
    <location>
        <begin position="198"/>
        <end position="223"/>
    </location>
</feature>
<keyword evidence="3" id="KW-1003">Cell membrane</keyword>
<proteinExistence type="inferred from homology"/>
<evidence type="ECO:0000256" key="5">
    <source>
        <dbReference type="ARBA" id="ARBA00022989"/>
    </source>
</evidence>
<dbReference type="Pfam" id="PF00528">
    <property type="entry name" value="BPD_transp_1"/>
    <property type="match status" value="1"/>
</dbReference>
<evidence type="ECO:0000313" key="10">
    <source>
        <dbReference type="Proteomes" id="UP000195514"/>
    </source>
</evidence>
<feature type="domain" description="ABC transmembrane type-1" evidence="8">
    <location>
        <begin position="86"/>
        <end position="279"/>
    </location>
</feature>
<dbReference type="Proteomes" id="UP000195514">
    <property type="component" value="Chromosome I"/>
</dbReference>
<dbReference type="PANTHER" id="PTHR43744">
    <property type="entry name" value="ABC TRANSPORTER PERMEASE PROTEIN MG189-RELATED-RELATED"/>
    <property type="match status" value="1"/>
</dbReference>
<dbReference type="Gene3D" id="1.10.3720.10">
    <property type="entry name" value="MetI-like"/>
    <property type="match status" value="1"/>
</dbReference>
<keyword evidence="4 7" id="KW-0812">Transmembrane</keyword>
<keyword evidence="5 7" id="KW-1133">Transmembrane helix</keyword>
<accession>A0A1Y6K0K4</accession>
<evidence type="ECO:0000313" key="9">
    <source>
        <dbReference type="EMBL" id="SMX53184.1"/>
    </source>
</evidence>
<dbReference type="KEGG" id="abat:CFX1CAM_0118"/>
<feature type="transmembrane region" description="Helical" evidence="7">
    <location>
        <begin position="261"/>
        <end position="279"/>
    </location>
</feature>
<name>A0A1Y6K0K4_9CHLR</name>
<keyword evidence="10" id="KW-1185">Reference proteome</keyword>
<dbReference type="SUPFAM" id="SSF161098">
    <property type="entry name" value="MetI-like"/>
    <property type="match status" value="1"/>
</dbReference>
<dbReference type="InterPro" id="IPR000515">
    <property type="entry name" value="MetI-like"/>
</dbReference>
<gene>
    <name evidence="9" type="ORF">CFX1CAM_0118</name>
</gene>
<dbReference type="AlphaFoldDB" id="A0A1Y6K0K4"/>
<feature type="transmembrane region" description="Helical" evidence="7">
    <location>
        <begin position="25"/>
        <end position="46"/>
    </location>
</feature>
<keyword evidence="6 7" id="KW-0472">Membrane</keyword>
<dbReference type="PANTHER" id="PTHR43744:SF8">
    <property type="entry name" value="SN-GLYCEROL-3-PHOSPHATE TRANSPORT SYSTEM PERMEASE PROTEIN UGPE"/>
    <property type="match status" value="1"/>
</dbReference>
<reference evidence="10" key="1">
    <citation type="submission" date="2017-05" db="EMBL/GenBank/DDBJ databases">
        <authorList>
            <person name="Kirkegaard R."/>
            <person name="Mcilroy J S."/>
        </authorList>
    </citation>
    <scope>NUCLEOTIDE SEQUENCE [LARGE SCALE GENOMIC DNA]</scope>
</reference>
<evidence type="ECO:0000256" key="7">
    <source>
        <dbReference type="RuleBase" id="RU363032"/>
    </source>
</evidence>
<sequence length="294" mass="33620">MSPLIPSEKKSKFNLNKIKNSLRSLPAWLVVGPFCLSALLAILWALTVSLRTNQDFFTRGAFAIQIPPYIKNYFLAWTQMRVGRYFLNSVFYSVVGTLGAILLAAMISYVLSRVEFKMAKPIYVFFLFLMMWPGWVSLLPSYMWMRALGLIDTYLVLFLGYWLGSLPFNCFLLFSFFETLPKELEEAALIDGANAWQIFWKVMFPLARPGVITIGIFSFINIWNDFFSPLIYLRNPDKYPLALGIQLLSVSSTYAADHPRLFAGMLIFLVPILVIYFLMRDRITEGLTVGAIKG</sequence>
<feature type="transmembrane region" description="Helical" evidence="7">
    <location>
        <begin position="90"/>
        <end position="111"/>
    </location>
</feature>
<dbReference type="PROSITE" id="PS50928">
    <property type="entry name" value="ABC_TM1"/>
    <property type="match status" value="1"/>
</dbReference>
<feature type="transmembrane region" description="Helical" evidence="7">
    <location>
        <begin position="154"/>
        <end position="177"/>
    </location>
</feature>
<protein>
    <submittedName>
        <fullName evidence="9">Putative Binding-protein-dependent transport systems inner membrane component</fullName>
    </submittedName>
</protein>
<dbReference type="GO" id="GO:0055085">
    <property type="term" value="P:transmembrane transport"/>
    <property type="evidence" value="ECO:0007669"/>
    <property type="project" value="InterPro"/>
</dbReference>
<evidence type="ECO:0000256" key="6">
    <source>
        <dbReference type="ARBA" id="ARBA00023136"/>
    </source>
</evidence>
<evidence type="ECO:0000256" key="2">
    <source>
        <dbReference type="ARBA" id="ARBA00022448"/>
    </source>
</evidence>
<dbReference type="GO" id="GO:0005886">
    <property type="term" value="C:plasma membrane"/>
    <property type="evidence" value="ECO:0007669"/>
    <property type="project" value="UniProtKB-SubCell"/>
</dbReference>
<evidence type="ECO:0000256" key="4">
    <source>
        <dbReference type="ARBA" id="ARBA00022692"/>
    </source>
</evidence>
<dbReference type="InterPro" id="IPR035906">
    <property type="entry name" value="MetI-like_sf"/>
</dbReference>
<evidence type="ECO:0000256" key="3">
    <source>
        <dbReference type="ARBA" id="ARBA00022475"/>
    </source>
</evidence>
<dbReference type="EMBL" id="LT859958">
    <property type="protein sequence ID" value="SMX53184.1"/>
    <property type="molecule type" value="Genomic_DNA"/>
</dbReference>
<organism evidence="9 10">
    <name type="scientific">Candidatus Brevifilum fermentans</name>
    <dbReference type="NCBI Taxonomy" id="1986204"/>
    <lineage>
        <taxon>Bacteria</taxon>
        <taxon>Bacillati</taxon>
        <taxon>Chloroflexota</taxon>
        <taxon>Anaerolineae</taxon>
        <taxon>Anaerolineales</taxon>
        <taxon>Anaerolineaceae</taxon>
        <taxon>Candidatus Brevifilum</taxon>
    </lineage>
</organism>
<comment type="similarity">
    <text evidence="7">Belongs to the binding-protein-dependent transport system permease family.</text>
</comment>
<dbReference type="CDD" id="cd06261">
    <property type="entry name" value="TM_PBP2"/>
    <property type="match status" value="1"/>
</dbReference>